<name>A0A5C6FAM0_9BACT</name>
<dbReference type="Proteomes" id="UP000317977">
    <property type="component" value="Unassembled WGS sequence"/>
</dbReference>
<evidence type="ECO:0000313" key="3">
    <source>
        <dbReference type="EMBL" id="TWU57567.1"/>
    </source>
</evidence>
<dbReference type="RefSeq" id="WP_146532449.1">
    <property type="nucleotide sequence ID" value="NZ_SJPX01000001.1"/>
</dbReference>
<keyword evidence="2" id="KW-0812">Transmembrane</keyword>
<keyword evidence="4" id="KW-1185">Reference proteome</keyword>
<feature type="region of interest" description="Disordered" evidence="1">
    <location>
        <begin position="45"/>
        <end position="79"/>
    </location>
</feature>
<feature type="compositionally biased region" description="Basic and acidic residues" evidence="1">
    <location>
        <begin position="284"/>
        <end position="294"/>
    </location>
</feature>
<feature type="region of interest" description="Disordered" evidence="1">
    <location>
        <begin position="92"/>
        <end position="132"/>
    </location>
</feature>
<evidence type="ECO:0000313" key="4">
    <source>
        <dbReference type="Proteomes" id="UP000317977"/>
    </source>
</evidence>
<feature type="region of interest" description="Disordered" evidence="1">
    <location>
        <begin position="175"/>
        <end position="254"/>
    </location>
</feature>
<dbReference type="EMBL" id="SJPX01000001">
    <property type="protein sequence ID" value="TWU57567.1"/>
    <property type="molecule type" value="Genomic_DNA"/>
</dbReference>
<feature type="compositionally biased region" description="Polar residues" evidence="1">
    <location>
        <begin position="216"/>
        <end position="236"/>
    </location>
</feature>
<dbReference type="AlphaFoldDB" id="A0A5C6FAM0"/>
<evidence type="ECO:0000256" key="1">
    <source>
        <dbReference type="SAM" id="MobiDB-lite"/>
    </source>
</evidence>
<accession>A0A5C6FAM0</accession>
<gene>
    <name evidence="3" type="ORF">Poly59_04740</name>
</gene>
<organism evidence="3 4">
    <name type="scientific">Rubripirellula reticaptiva</name>
    <dbReference type="NCBI Taxonomy" id="2528013"/>
    <lineage>
        <taxon>Bacteria</taxon>
        <taxon>Pseudomonadati</taxon>
        <taxon>Planctomycetota</taxon>
        <taxon>Planctomycetia</taxon>
        <taxon>Pirellulales</taxon>
        <taxon>Pirellulaceae</taxon>
        <taxon>Rubripirellula</taxon>
    </lineage>
</organism>
<dbReference type="OrthoDB" id="208996at2"/>
<reference evidence="3 4" key="1">
    <citation type="submission" date="2019-02" db="EMBL/GenBank/DDBJ databases">
        <title>Deep-cultivation of Planctomycetes and their phenomic and genomic characterization uncovers novel biology.</title>
        <authorList>
            <person name="Wiegand S."/>
            <person name="Jogler M."/>
            <person name="Boedeker C."/>
            <person name="Pinto D."/>
            <person name="Vollmers J."/>
            <person name="Rivas-Marin E."/>
            <person name="Kohn T."/>
            <person name="Peeters S.H."/>
            <person name="Heuer A."/>
            <person name="Rast P."/>
            <person name="Oberbeckmann S."/>
            <person name="Bunk B."/>
            <person name="Jeske O."/>
            <person name="Meyerdierks A."/>
            <person name="Storesund J.E."/>
            <person name="Kallscheuer N."/>
            <person name="Luecker S."/>
            <person name="Lage O.M."/>
            <person name="Pohl T."/>
            <person name="Merkel B.J."/>
            <person name="Hornburger P."/>
            <person name="Mueller R.-W."/>
            <person name="Bruemmer F."/>
            <person name="Labrenz M."/>
            <person name="Spormann A.M."/>
            <person name="Op Den Camp H."/>
            <person name="Overmann J."/>
            <person name="Amann R."/>
            <person name="Jetten M.S.M."/>
            <person name="Mascher T."/>
            <person name="Medema M.H."/>
            <person name="Devos D.P."/>
            <person name="Kaster A.-K."/>
            <person name="Ovreas L."/>
            <person name="Rohde M."/>
            <person name="Galperin M.Y."/>
            <person name="Jogler C."/>
        </authorList>
    </citation>
    <scope>NUCLEOTIDE SEQUENCE [LARGE SCALE GENOMIC DNA]</scope>
    <source>
        <strain evidence="3 4">Poly59</strain>
    </source>
</reference>
<feature type="compositionally biased region" description="Polar residues" evidence="1">
    <location>
        <begin position="176"/>
        <end position="194"/>
    </location>
</feature>
<keyword evidence="2" id="KW-0472">Membrane</keyword>
<evidence type="ECO:0000256" key="2">
    <source>
        <dbReference type="SAM" id="Phobius"/>
    </source>
</evidence>
<proteinExistence type="predicted"/>
<sequence>MSFQPYAVQCPTCGSRLRVTDPAVIGTIAACPKCQSMVQIDSPAADTFDSGSAGTDSPAAGRDTTPTVPPSQPAQLRVGASSIDSEAITEEAVRPGELDSPLAGNHDSSIKRDFSGDENFAPPVEPPGTALPVEWESDRTRQTRQIALVALLSISALLVAGLAFAWFAHSYRNRSVADTSDPGTELAQSDTTTDPIVGPEPNLDDPLDPKEPVVETESQAGTTDQPLTDQPLTDPNSDVPVEPELASSNAPPSIIPTDLMPTSPIDSAPIGNDPVPIKPIIAGDRNKDPTKQETDPDASQLMDLPPGLAQYIPFLASNGPADNATLKAPPTLDEVEIDEATEDDLDPLDRYEPRKLNLKSDMAIPLPFRSNGYPLADMILVISQITGVPIQIDWVSFDLVGIDVATQIKPPKSAGSARQVLDEIAIQVGGTIREEETLLHFTIADEPFNEALTKITNVDDFGDGAQSAREVLADFLRPEPEPLEANEVTESNDGAENEIEPDAEAVDPTKLRQSQQLAAIATETLRRMRGVTPKVADDRLSHWARTSVDQPSDWPIIQDGEPGVQPDTPVSIAGFLRRAARNNQASCLVNWYDANRRRAMPERQLLPDTSDGLSAMLKQALEPMGLHVRQVDARHWWVGSDASYDRLSVIVASRPLGEKRIVFVQQVQRIMAGSNRNDFRMTIDDESDRAIMMLPRYVVRQLAKVAK</sequence>
<comment type="caution">
    <text evidence="3">The sequence shown here is derived from an EMBL/GenBank/DDBJ whole genome shotgun (WGS) entry which is preliminary data.</text>
</comment>
<protein>
    <submittedName>
        <fullName evidence="3">Uncharacterized protein</fullName>
    </submittedName>
</protein>
<feature type="transmembrane region" description="Helical" evidence="2">
    <location>
        <begin position="146"/>
        <end position="168"/>
    </location>
</feature>
<feature type="region of interest" description="Disordered" evidence="1">
    <location>
        <begin position="281"/>
        <end position="300"/>
    </location>
</feature>
<keyword evidence="2" id="KW-1133">Transmembrane helix</keyword>